<gene>
    <name evidence="1" type="ORF">C8P64_1005</name>
</gene>
<dbReference type="CDD" id="cd16377">
    <property type="entry name" value="23S_rRNA_IVP_like"/>
    <property type="match status" value="1"/>
</dbReference>
<comment type="caution">
    <text evidence="1">The sequence shown here is derived from an EMBL/GenBank/DDBJ whole genome shotgun (WGS) entry which is preliminary data.</text>
</comment>
<proteinExistence type="predicted"/>
<dbReference type="PANTHER" id="PTHR38471">
    <property type="entry name" value="FOUR HELIX BUNDLE PROTEIN"/>
    <property type="match status" value="1"/>
</dbReference>
<dbReference type="OrthoDB" id="9811959at2"/>
<dbReference type="PANTHER" id="PTHR38471:SF2">
    <property type="entry name" value="FOUR HELIX BUNDLE PROTEIN"/>
    <property type="match status" value="1"/>
</dbReference>
<sequence length="119" mass="13767">MEYFNFEKLEVYNKSILFTDLVYFKTKDFPKEELYGLTSQLRRAASSIALNIAEGSGGTKKEFNRYLVIASNSLNECIVCITIAERQKYISAEDQTQMRLNLTEISKMISGLKKYLLRE</sequence>
<protein>
    <submittedName>
        <fullName evidence="1">Four helix bundle protein</fullName>
    </submittedName>
</protein>
<name>A0A2T6AMM2_9FLAO</name>
<dbReference type="InterPro" id="IPR012657">
    <property type="entry name" value="23S_rRNA-intervening_sequence"/>
</dbReference>
<dbReference type="Pfam" id="PF05635">
    <property type="entry name" value="23S_rRNA_IVP"/>
    <property type="match status" value="1"/>
</dbReference>
<dbReference type="Proteomes" id="UP000244174">
    <property type="component" value="Unassembled WGS sequence"/>
</dbReference>
<dbReference type="InterPro" id="IPR036583">
    <property type="entry name" value="23S_rRNA_IVS_sf"/>
</dbReference>
<dbReference type="AlphaFoldDB" id="A0A2T6AMM2"/>
<organism evidence="1 2">
    <name type="scientific">Christiangramia gaetbulicola</name>
    <dbReference type="NCBI Taxonomy" id="703340"/>
    <lineage>
        <taxon>Bacteria</taxon>
        <taxon>Pseudomonadati</taxon>
        <taxon>Bacteroidota</taxon>
        <taxon>Flavobacteriia</taxon>
        <taxon>Flavobacteriales</taxon>
        <taxon>Flavobacteriaceae</taxon>
        <taxon>Christiangramia</taxon>
    </lineage>
</organism>
<evidence type="ECO:0000313" key="2">
    <source>
        <dbReference type="Proteomes" id="UP000244174"/>
    </source>
</evidence>
<keyword evidence="2" id="KW-1185">Reference proteome</keyword>
<dbReference type="RefSeq" id="WP_108170916.1">
    <property type="nucleotide sequence ID" value="NZ_QBKQ01000001.1"/>
</dbReference>
<evidence type="ECO:0000313" key="1">
    <source>
        <dbReference type="EMBL" id="PTX45016.1"/>
    </source>
</evidence>
<dbReference type="EMBL" id="QBKQ01000001">
    <property type="protein sequence ID" value="PTX45016.1"/>
    <property type="molecule type" value="Genomic_DNA"/>
</dbReference>
<dbReference type="SUPFAM" id="SSF158446">
    <property type="entry name" value="IVS-encoded protein-like"/>
    <property type="match status" value="1"/>
</dbReference>
<accession>A0A2T6AMM2</accession>
<dbReference type="Gene3D" id="1.20.1440.60">
    <property type="entry name" value="23S rRNA-intervening sequence"/>
    <property type="match status" value="1"/>
</dbReference>
<reference evidence="1 2" key="1">
    <citation type="submission" date="2018-04" db="EMBL/GenBank/DDBJ databases">
        <title>Genomic Encyclopedia of Archaeal and Bacterial Type Strains, Phase II (KMG-II): from individual species to whole genera.</title>
        <authorList>
            <person name="Goeker M."/>
        </authorList>
    </citation>
    <scope>NUCLEOTIDE SEQUENCE [LARGE SCALE GENOMIC DNA]</scope>
    <source>
        <strain evidence="1 2">DSM 23082</strain>
    </source>
</reference>
<dbReference type="NCBIfam" id="TIGR02436">
    <property type="entry name" value="four helix bundle protein"/>
    <property type="match status" value="1"/>
</dbReference>